<feature type="transmembrane region" description="Helical" evidence="1">
    <location>
        <begin position="12"/>
        <end position="32"/>
    </location>
</feature>
<proteinExistence type="predicted"/>
<reference evidence="2 3" key="1">
    <citation type="submission" date="2013-12" db="EMBL/GenBank/DDBJ databases">
        <title>Genome and proteome characterization of Caldibacillus debilis GB1 derived from a cellulolytic aero-tolerant co-culture.</title>
        <authorList>
            <person name="Wushke S.T."/>
            <person name="Zhang X."/>
            <person name="Fristensky B."/>
            <person name="Wilkins J.A."/>
            <person name="Levin D.B."/>
            <person name="Sparling R."/>
        </authorList>
    </citation>
    <scope>NUCLEOTIDE SEQUENCE [LARGE SCALE GENOMIC DNA]</scope>
    <source>
        <strain evidence="2 3">GB1</strain>
    </source>
</reference>
<gene>
    <name evidence="2" type="ORF">Cdeb_01116</name>
</gene>
<evidence type="ECO:0000313" key="3">
    <source>
        <dbReference type="Proteomes" id="UP000286235"/>
    </source>
</evidence>
<keyword evidence="1" id="KW-0472">Membrane</keyword>
<dbReference type="AlphaFoldDB" id="A0A420VDM3"/>
<keyword evidence="1" id="KW-0812">Transmembrane</keyword>
<organism evidence="2 3">
    <name type="scientific">Caldibacillus debilis GB1</name>
    <dbReference type="NCBI Taxonomy" id="1339248"/>
    <lineage>
        <taxon>Bacteria</taxon>
        <taxon>Bacillati</taxon>
        <taxon>Bacillota</taxon>
        <taxon>Bacilli</taxon>
        <taxon>Bacillales</taxon>
        <taxon>Bacillaceae</taxon>
        <taxon>Caldibacillus</taxon>
    </lineage>
</organism>
<sequence>MMDMKKIGKRKGVLIILGGLFLCLAILLGYTFKWGNMAPAPEYMDQVPVMVSYNGQMGMS</sequence>
<dbReference type="Proteomes" id="UP000286235">
    <property type="component" value="Unassembled WGS sequence"/>
</dbReference>
<keyword evidence="1" id="KW-1133">Transmembrane helix</keyword>
<dbReference type="EMBL" id="AZRV01000035">
    <property type="protein sequence ID" value="RKO61645.1"/>
    <property type="molecule type" value="Genomic_DNA"/>
</dbReference>
<name>A0A420VDM3_9BACI</name>
<evidence type="ECO:0000256" key="1">
    <source>
        <dbReference type="SAM" id="Phobius"/>
    </source>
</evidence>
<comment type="caution">
    <text evidence="2">The sequence shown here is derived from an EMBL/GenBank/DDBJ whole genome shotgun (WGS) entry which is preliminary data.</text>
</comment>
<protein>
    <submittedName>
        <fullName evidence="2">Uncharacterized protein</fullName>
    </submittedName>
</protein>
<accession>A0A420VDM3</accession>
<evidence type="ECO:0000313" key="2">
    <source>
        <dbReference type="EMBL" id="RKO61645.1"/>
    </source>
</evidence>
<dbReference type="RefSeq" id="WP_120668940.1">
    <property type="nucleotide sequence ID" value="NZ_AZRV01000035.1"/>
</dbReference>
<keyword evidence="3" id="KW-1185">Reference proteome</keyword>